<evidence type="ECO:0000313" key="2">
    <source>
        <dbReference type="Proteomes" id="UP000653156"/>
    </source>
</evidence>
<dbReference type="RefSeq" id="WP_230338233.1">
    <property type="nucleotide sequence ID" value="NZ_CP069798.1"/>
</dbReference>
<keyword evidence="2" id="KW-1185">Reference proteome</keyword>
<dbReference type="EMBL" id="CP069798">
    <property type="protein sequence ID" value="QRQ80940.1"/>
    <property type="molecule type" value="Genomic_DNA"/>
</dbReference>
<dbReference type="KEGG" id="ptes:JQU52_09345"/>
<gene>
    <name evidence="1" type="ORF">JQU52_09345</name>
</gene>
<proteinExistence type="predicted"/>
<accession>A0A892ZE91</accession>
<organism evidence="1 2">
    <name type="scientific">Paralysiella testudinis</name>
    <dbReference type="NCBI Taxonomy" id="2809020"/>
    <lineage>
        <taxon>Bacteria</taxon>
        <taxon>Pseudomonadati</taxon>
        <taxon>Pseudomonadota</taxon>
        <taxon>Betaproteobacteria</taxon>
        <taxon>Neisseriales</taxon>
        <taxon>Neisseriaceae</taxon>
        <taxon>Paralysiella</taxon>
    </lineage>
</organism>
<dbReference type="InterPro" id="IPR049585">
    <property type="entry name" value="CdiI_EcoliA0-like"/>
</dbReference>
<dbReference type="Pfam" id="PF24172">
    <property type="entry name" value="CdiI_ImmP"/>
    <property type="match status" value="1"/>
</dbReference>
<evidence type="ECO:0000313" key="1">
    <source>
        <dbReference type="EMBL" id="QRQ80940.1"/>
    </source>
</evidence>
<reference evidence="1" key="1">
    <citation type="submission" date="2021-02" db="EMBL/GenBank/DDBJ databases">
        <title>Neisseriaceae sp. 26B isolated from the cloaca of a Common Toad-headed Turtle (Mesoclemmys nasuta).</title>
        <authorList>
            <person name="Spergser J."/>
            <person name="Busse H.-J."/>
        </authorList>
    </citation>
    <scope>NUCLEOTIDE SEQUENCE</scope>
    <source>
        <strain evidence="1">26B</strain>
    </source>
</reference>
<dbReference type="CDD" id="cd20693">
    <property type="entry name" value="CdiI_EcoliA0-like"/>
    <property type="match status" value="1"/>
</dbReference>
<name>A0A892ZE91_9NEIS</name>
<dbReference type="AlphaFoldDB" id="A0A892ZE91"/>
<dbReference type="Proteomes" id="UP000653156">
    <property type="component" value="Chromosome"/>
</dbReference>
<sequence>MSLFQECKDALSADINIIDDKEQSKFILNLLNEFLTSYGTINCNKLMCTDYLNIENVLNSFKDYTYKVYVVADDSDIPIFQTNLKLALENFYDVSALSSKIFIFNENEIFFPLFPNEFIRYGLLNPK</sequence>
<protein>
    <submittedName>
        <fullName evidence="1">Uncharacterized protein</fullName>
    </submittedName>
</protein>